<dbReference type="Proteomes" id="UP000186922">
    <property type="component" value="Unassembled WGS sequence"/>
</dbReference>
<proteinExistence type="predicted"/>
<name>A0A1D1UB93_RAMVA</name>
<protein>
    <submittedName>
        <fullName evidence="1">Uncharacterized protein</fullName>
    </submittedName>
</protein>
<comment type="caution">
    <text evidence="1">The sequence shown here is derived from an EMBL/GenBank/DDBJ whole genome shotgun (WGS) entry which is preliminary data.</text>
</comment>
<sequence length="107" mass="11487">MDGLDGLLVVLAEEIVESSSKLLSLLFHRADLLAECLDGGVEVVYHAPLDGQADVTLIGLAHTPLHVPPALPVHSTVLPSNGQKLGDITEVEELLRLLQHERTQIGK</sequence>
<dbReference type="EMBL" id="BDGG01000001">
    <property type="protein sequence ID" value="GAU87149.1"/>
    <property type="molecule type" value="Genomic_DNA"/>
</dbReference>
<organism evidence="1 2">
    <name type="scientific">Ramazzottius varieornatus</name>
    <name type="common">Water bear</name>
    <name type="synonym">Tardigrade</name>
    <dbReference type="NCBI Taxonomy" id="947166"/>
    <lineage>
        <taxon>Eukaryota</taxon>
        <taxon>Metazoa</taxon>
        <taxon>Ecdysozoa</taxon>
        <taxon>Tardigrada</taxon>
        <taxon>Eutardigrada</taxon>
        <taxon>Parachela</taxon>
        <taxon>Hypsibioidea</taxon>
        <taxon>Ramazzottiidae</taxon>
        <taxon>Ramazzottius</taxon>
    </lineage>
</organism>
<evidence type="ECO:0000313" key="2">
    <source>
        <dbReference type="Proteomes" id="UP000186922"/>
    </source>
</evidence>
<gene>
    <name evidence="1" type="primary">RvY_00042-1</name>
    <name evidence="1" type="synonym">RvY_00042.1</name>
    <name evidence="1" type="ORF">RvY_00042</name>
</gene>
<dbReference type="AlphaFoldDB" id="A0A1D1UB93"/>
<accession>A0A1D1UB93</accession>
<keyword evidence="2" id="KW-1185">Reference proteome</keyword>
<reference evidence="1 2" key="1">
    <citation type="journal article" date="2016" name="Nat. Commun.">
        <title>Extremotolerant tardigrade genome and improved radiotolerance of human cultured cells by tardigrade-unique protein.</title>
        <authorList>
            <person name="Hashimoto T."/>
            <person name="Horikawa D.D."/>
            <person name="Saito Y."/>
            <person name="Kuwahara H."/>
            <person name="Kozuka-Hata H."/>
            <person name="Shin-I T."/>
            <person name="Minakuchi Y."/>
            <person name="Ohishi K."/>
            <person name="Motoyama A."/>
            <person name="Aizu T."/>
            <person name="Enomoto A."/>
            <person name="Kondo K."/>
            <person name="Tanaka S."/>
            <person name="Hara Y."/>
            <person name="Koshikawa S."/>
            <person name="Sagara H."/>
            <person name="Miura T."/>
            <person name="Yokobori S."/>
            <person name="Miyagawa K."/>
            <person name="Suzuki Y."/>
            <person name="Kubo T."/>
            <person name="Oyama M."/>
            <person name="Kohara Y."/>
            <person name="Fujiyama A."/>
            <person name="Arakawa K."/>
            <person name="Katayama T."/>
            <person name="Toyoda A."/>
            <person name="Kunieda T."/>
        </authorList>
    </citation>
    <scope>NUCLEOTIDE SEQUENCE [LARGE SCALE GENOMIC DNA]</scope>
    <source>
        <strain evidence="1 2">YOKOZUNA-1</strain>
    </source>
</reference>
<evidence type="ECO:0000313" key="1">
    <source>
        <dbReference type="EMBL" id="GAU87149.1"/>
    </source>
</evidence>